<dbReference type="KEGG" id="rpe:RPE_3005"/>
<protein>
    <submittedName>
        <fullName evidence="1">Uncharacterized protein</fullName>
    </submittedName>
</protein>
<dbReference type="AlphaFoldDB" id="Q07M92"/>
<dbReference type="EMBL" id="CP000463">
    <property type="protein sequence ID" value="ABJ06942.1"/>
    <property type="molecule type" value="Genomic_DNA"/>
</dbReference>
<reference evidence="1" key="1">
    <citation type="submission" date="2006-09" db="EMBL/GenBank/DDBJ databases">
        <title>Complete sequence of Rhodopseudomonas palustris BisA53.</title>
        <authorList>
            <consortium name="US DOE Joint Genome Institute"/>
            <person name="Copeland A."/>
            <person name="Lucas S."/>
            <person name="Lapidus A."/>
            <person name="Barry K."/>
            <person name="Detter J.C."/>
            <person name="Glavina del Rio T."/>
            <person name="Hammon N."/>
            <person name="Israni S."/>
            <person name="Dalin E."/>
            <person name="Tice H."/>
            <person name="Pitluck S."/>
            <person name="Chain P."/>
            <person name="Malfatti S."/>
            <person name="Shin M."/>
            <person name="Vergez L."/>
            <person name="Schmutz J."/>
            <person name="Larimer F."/>
            <person name="Land M."/>
            <person name="Hauser L."/>
            <person name="Pelletier D.A."/>
            <person name="Kyrpides N."/>
            <person name="Kim E."/>
            <person name="Harwood C.S."/>
            <person name="Oda Y."/>
            <person name="Richardson P."/>
        </authorList>
    </citation>
    <scope>NUCLEOTIDE SEQUENCE [LARGE SCALE GENOMIC DNA]</scope>
    <source>
        <strain evidence="1">BisA53</strain>
    </source>
</reference>
<dbReference type="HOGENOM" id="CLU_2680391_0_0_5"/>
<sequence length="72" mass="7848">MMQPAIDRILHTYAMLTSAAAAEAAKEKVENYIQTLSAAGETDVDRLTVCGLVYLREQDGRMDPLKAGYTGL</sequence>
<dbReference type="eggNOG" id="ENOG502ZZG4">
    <property type="taxonomic scope" value="Bacteria"/>
</dbReference>
<evidence type="ECO:0000313" key="1">
    <source>
        <dbReference type="EMBL" id="ABJ06942.1"/>
    </source>
</evidence>
<gene>
    <name evidence="1" type="ordered locus">RPE_3005</name>
</gene>
<proteinExistence type="predicted"/>
<organism evidence="1">
    <name type="scientific">Rhodopseudomonas palustris (strain BisA53)</name>
    <dbReference type="NCBI Taxonomy" id="316055"/>
    <lineage>
        <taxon>Bacteria</taxon>
        <taxon>Pseudomonadati</taxon>
        <taxon>Pseudomonadota</taxon>
        <taxon>Alphaproteobacteria</taxon>
        <taxon>Hyphomicrobiales</taxon>
        <taxon>Nitrobacteraceae</taxon>
        <taxon>Rhodopseudomonas</taxon>
    </lineage>
</organism>
<accession>Q07M92</accession>
<name>Q07M92_RHOP5</name>
<dbReference type="STRING" id="316055.RPE_3005"/>